<comment type="caution">
    <text evidence="1">The sequence shown here is derived from an EMBL/GenBank/DDBJ whole genome shotgun (WGS) entry which is preliminary data.</text>
</comment>
<sequence length="41" mass="4456">MFFFLSNRTGRPGSLLISPVGTAVPFLLPYGCRGRRVTAAE</sequence>
<keyword evidence="2" id="KW-1185">Reference proteome</keyword>
<dbReference type="Proteomes" id="UP001501358">
    <property type="component" value="Unassembled WGS sequence"/>
</dbReference>
<evidence type="ECO:0000313" key="1">
    <source>
        <dbReference type="EMBL" id="GAA2474130.1"/>
    </source>
</evidence>
<organism evidence="1 2">
    <name type="scientific">Streptomyces thermolineatus</name>
    <dbReference type="NCBI Taxonomy" id="44033"/>
    <lineage>
        <taxon>Bacteria</taxon>
        <taxon>Bacillati</taxon>
        <taxon>Actinomycetota</taxon>
        <taxon>Actinomycetes</taxon>
        <taxon>Kitasatosporales</taxon>
        <taxon>Streptomycetaceae</taxon>
        <taxon>Streptomyces</taxon>
    </lineage>
</organism>
<gene>
    <name evidence="1" type="ORF">GCM10010406_07670</name>
</gene>
<reference evidence="2" key="1">
    <citation type="journal article" date="2019" name="Int. J. Syst. Evol. Microbiol.">
        <title>The Global Catalogue of Microorganisms (GCM) 10K type strain sequencing project: providing services to taxonomists for standard genome sequencing and annotation.</title>
        <authorList>
            <consortium name="The Broad Institute Genomics Platform"/>
            <consortium name="The Broad Institute Genome Sequencing Center for Infectious Disease"/>
            <person name="Wu L."/>
            <person name="Ma J."/>
        </authorList>
    </citation>
    <scope>NUCLEOTIDE SEQUENCE [LARGE SCALE GENOMIC DNA]</scope>
    <source>
        <strain evidence="2">JCM 6307</strain>
    </source>
</reference>
<dbReference type="RefSeq" id="WP_344381669.1">
    <property type="nucleotide sequence ID" value="NZ_BAAATA010000003.1"/>
</dbReference>
<evidence type="ECO:0000313" key="2">
    <source>
        <dbReference type="Proteomes" id="UP001501358"/>
    </source>
</evidence>
<proteinExistence type="predicted"/>
<name>A0ABP5Y2W3_9ACTN</name>
<protein>
    <submittedName>
        <fullName evidence="1">Uncharacterized protein</fullName>
    </submittedName>
</protein>
<dbReference type="EMBL" id="BAAATA010000003">
    <property type="protein sequence ID" value="GAA2474130.1"/>
    <property type="molecule type" value="Genomic_DNA"/>
</dbReference>
<accession>A0ABP5Y2W3</accession>